<dbReference type="InterPro" id="IPR023346">
    <property type="entry name" value="Lysozyme-like_dom_sf"/>
</dbReference>
<dbReference type="InterPro" id="IPR000400">
    <property type="entry name" value="Glyco_hydro_46"/>
</dbReference>
<dbReference type="Gene3D" id="1.20.141.10">
    <property type="entry name" value="Chitosanase, subunit A, domain 1"/>
    <property type="match status" value="1"/>
</dbReference>
<accession>A0ABV8ZZ37</accession>
<reference evidence="5" key="1">
    <citation type="journal article" date="2019" name="Int. J. Syst. Evol. Microbiol.">
        <title>The Global Catalogue of Microorganisms (GCM) 10K type strain sequencing project: providing services to taxonomists for standard genome sequencing and annotation.</title>
        <authorList>
            <consortium name="The Broad Institute Genomics Platform"/>
            <consortium name="The Broad Institute Genome Sequencing Center for Infectious Disease"/>
            <person name="Wu L."/>
            <person name="Ma J."/>
        </authorList>
    </citation>
    <scope>NUCLEOTIDE SEQUENCE [LARGE SCALE GENOMIC DNA]</scope>
    <source>
        <strain evidence="5">CGMCC 4.7608</strain>
    </source>
</reference>
<dbReference type="InterPro" id="IPR023099">
    <property type="entry name" value="Glyco_hydro_46_N"/>
</dbReference>
<gene>
    <name evidence="4" type="ORF">ACFO0R_21640</name>
</gene>
<dbReference type="Pfam" id="PF01374">
    <property type="entry name" value="Glyco_hydro_46"/>
    <property type="match status" value="2"/>
</dbReference>
<dbReference type="PROSITE" id="PS60000">
    <property type="entry name" value="CHITOSANASE_46_80"/>
    <property type="match status" value="1"/>
</dbReference>
<dbReference type="SMART" id="SM00495">
    <property type="entry name" value="ChtBD3"/>
    <property type="match status" value="1"/>
</dbReference>
<keyword evidence="5" id="KW-1185">Reference proteome</keyword>
<evidence type="ECO:0000259" key="3">
    <source>
        <dbReference type="SMART" id="SM00495"/>
    </source>
</evidence>
<dbReference type="InterPro" id="IPR003610">
    <property type="entry name" value="CBM5/12"/>
</dbReference>
<evidence type="ECO:0000256" key="1">
    <source>
        <dbReference type="ARBA" id="ARBA00022801"/>
    </source>
</evidence>
<proteinExistence type="predicted"/>
<dbReference type="RefSeq" id="WP_231461389.1">
    <property type="nucleotide sequence ID" value="NZ_JAJOHW010000031.1"/>
</dbReference>
<feature type="chain" id="PRO_5045613491" evidence="2">
    <location>
        <begin position="25"/>
        <end position="361"/>
    </location>
</feature>
<comment type="caution">
    <text evidence="4">The sequence shown here is derived from an EMBL/GenBank/DDBJ whole genome shotgun (WGS) entry which is preliminary data.</text>
</comment>
<dbReference type="SUPFAM" id="SSF51055">
    <property type="entry name" value="Carbohydrate binding domain"/>
    <property type="match status" value="1"/>
</dbReference>
<dbReference type="InterPro" id="IPR036573">
    <property type="entry name" value="CBM_sf_5/12"/>
</dbReference>
<evidence type="ECO:0000313" key="4">
    <source>
        <dbReference type="EMBL" id="MFC4492222.1"/>
    </source>
</evidence>
<sequence length="361" mass="38499">MKSLAMILSLAGCAWLTLASHALAQGAPAGSTQRQAARLTVCATPWNAAIPYPAGSVTSHHGVNFTAAYWTQGNPPFAGSGTAEIGQPWIAAARCAPPAKAKPARPDDNFSPATLKFLQANTGLDGEQWHNIMQLVNKPEQDSLDWPKFYGYCEDIDDERGFTIGIFGATTGGPRDQGPDGPALFKAFDAASGAGNPSVAGGLARAGVRGAMQGPVLKISDSEKVFCGKIGALQNNAAWREAMWQTFYQVYIRYSVQQARQRGFSSALTIGSFVDTALNQGASGGADSLQGLLSRCGGGDEKTFLSRFHAERSKVVDSNEYNKPPNGKNRVKQWNTLLNMGETDLKNADAAVQKVTNWKLK</sequence>
<feature type="domain" description="Chitin-binding type-3" evidence="3">
    <location>
        <begin position="43"/>
        <end position="92"/>
    </location>
</feature>
<dbReference type="Gene3D" id="2.10.10.20">
    <property type="entry name" value="Carbohydrate-binding module superfamily 5/12"/>
    <property type="match status" value="1"/>
</dbReference>
<dbReference type="Gene3D" id="3.30.386.10">
    <property type="entry name" value="Chitosanase, subunit A, domain 2"/>
    <property type="match status" value="1"/>
</dbReference>
<name>A0ABV8ZZ37_9NEIS</name>
<evidence type="ECO:0000313" key="5">
    <source>
        <dbReference type="Proteomes" id="UP001595999"/>
    </source>
</evidence>
<organism evidence="4 5">
    <name type="scientific">Chromobacterium aquaticum</name>
    <dbReference type="NCBI Taxonomy" id="467180"/>
    <lineage>
        <taxon>Bacteria</taxon>
        <taxon>Pseudomonadati</taxon>
        <taxon>Pseudomonadota</taxon>
        <taxon>Betaproteobacteria</taxon>
        <taxon>Neisseriales</taxon>
        <taxon>Chromobacteriaceae</taxon>
        <taxon>Chromobacterium</taxon>
    </lineage>
</organism>
<dbReference type="SUPFAM" id="SSF53955">
    <property type="entry name" value="Lysozyme-like"/>
    <property type="match status" value="1"/>
</dbReference>
<dbReference type="EMBL" id="JBHSEK010000023">
    <property type="protein sequence ID" value="MFC4492222.1"/>
    <property type="molecule type" value="Genomic_DNA"/>
</dbReference>
<evidence type="ECO:0000256" key="2">
    <source>
        <dbReference type="SAM" id="SignalP"/>
    </source>
</evidence>
<keyword evidence="1" id="KW-0378">Hydrolase</keyword>
<feature type="signal peptide" evidence="2">
    <location>
        <begin position="1"/>
        <end position="24"/>
    </location>
</feature>
<keyword evidence="2" id="KW-0732">Signal</keyword>
<protein>
    <submittedName>
        <fullName evidence="4">Chitosanase</fullName>
    </submittedName>
</protein>
<dbReference type="Proteomes" id="UP001595999">
    <property type="component" value="Unassembled WGS sequence"/>
</dbReference>
<dbReference type="CDD" id="cd12215">
    <property type="entry name" value="ChiC_BD"/>
    <property type="match status" value="1"/>
</dbReference>